<gene>
    <name evidence="5" type="ORF">A2898_00725</name>
</gene>
<comment type="similarity">
    <text evidence="1">Belongs to the LytR/CpsA/Psr (LCP) family.</text>
</comment>
<keyword evidence="2" id="KW-0812">Transmembrane</keyword>
<dbReference type="Pfam" id="PF03816">
    <property type="entry name" value="LytR_cpsA_psr"/>
    <property type="match status" value="1"/>
</dbReference>
<dbReference type="InterPro" id="IPR050922">
    <property type="entry name" value="LytR/CpsA/Psr_CW_biosynth"/>
</dbReference>
<reference evidence="5 6" key="1">
    <citation type="journal article" date="2016" name="Nat. Commun.">
        <title>Thousands of microbial genomes shed light on interconnected biogeochemical processes in an aquifer system.</title>
        <authorList>
            <person name="Anantharaman K."/>
            <person name="Brown C.T."/>
            <person name="Hug L.A."/>
            <person name="Sharon I."/>
            <person name="Castelle C.J."/>
            <person name="Probst A.J."/>
            <person name="Thomas B.C."/>
            <person name="Singh A."/>
            <person name="Wilkins M.J."/>
            <person name="Karaoz U."/>
            <person name="Brodie E.L."/>
            <person name="Williams K.H."/>
            <person name="Hubbard S.S."/>
            <person name="Banfield J.F."/>
        </authorList>
    </citation>
    <scope>NUCLEOTIDE SEQUENCE [LARGE SCALE GENOMIC DNA]</scope>
</reference>
<comment type="caution">
    <text evidence="5">The sequence shown here is derived from an EMBL/GenBank/DDBJ whole genome shotgun (WGS) entry which is preliminary data.</text>
</comment>
<dbReference type="InterPro" id="IPR004474">
    <property type="entry name" value="LytR_CpsA_psr"/>
</dbReference>
<dbReference type="EMBL" id="MHKE01000016">
    <property type="protein sequence ID" value="OGY83031.1"/>
    <property type="molecule type" value="Genomic_DNA"/>
</dbReference>
<name>A0A1G2B1G5_9BACT</name>
<dbReference type="Gene3D" id="3.30.70.2390">
    <property type="match status" value="1"/>
</dbReference>
<dbReference type="AlphaFoldDB" id="A0A1G2B1G5"/>
<dbReference type="Pfam" id="PF13399">
    <property type="entry name" value="LytR_C"/>
    <property type="match status" value="1"/>
</dbReference>
<evidence type="ECO:0000256" key="1">
    <source>
        <dbReference type="ARBA" id="ARBA00006068"/>
    </source>
</evidence>
<dbReference type="NCBIfam" id="TIGR00350">
    <property type="entry name" value="lytR_cpsA_psr"/>
    <property type="match status" value="1"/>
</dbReference>
<evidence type="ECO:0000259" key="4">
    <source>
        <dbReference type="Pfam" id="PF13399"/>
    </source>
</evidence>
<evidence type="ECO:0000256" key="2">
    <source>
        <dbReference type="SAM" id="Phobius"/>
    </source>
</evidence>
<dbReference type="PANTHER" id="PTHR33392:SF6">
    <property type="entry name" value="POLYISOPRENYL-TEICHOIC ACID--PEPTIDOGLYCAN TEICHOIC ACID TRANSFERASE TAGU"/>
    <property type="match status" value="1"/>
</dbReference>
<keyword evidence="2" id="KW-0472">Membrane</keyword>
<accession>A0A1G2B1G5</accession>
<evidence type="ECO:0000313" key="5">
    <source>
        <dbReference type="EMBL" id="OGY83031.1"/>
    </source>
</evidence>
<keyword evidence="2" id="KW-1133">Transmembrane helix</keyword>
<proteinExistence type="inferred from homology"/>
<feature type="transmembrane region" description="Helical" evidence="2">
    <location>
        <begin position="32"/>
        <end position="52"/>
    </location>
</feature>
<organism evidence="5 6">
    <name type="scientific">Candidatus Kerfeldbacteria bacterium RIFCSPLOWO2_01_FULL_48_11</name>
    <dbReference type="NCBI Taxonomy" id="1798543"/>
    <lineage>
        <taxon>Bacteria</taxon>
        <taxon>Candidatus Kerfeldiibacteriota</taxon>
    </lineage>
</organism>
<evidence type="ECO:0000259" key="3">
    <source>
        <dbReference type="Pfam" id="PF03816"/>
    </source>
</evidence>
<feature type="domain" description="LytR/CpsA/Psr regulator C-terminal" evidence="4">
    <location>
        <begin position="373"/>
        <end position="416"/>
    </location>
</feature>
<dbReference type="PANTHER" id="PTHR33392">
    <property type="entry name" value="POLYISOPRENYL-TEICHOIC ACID--PEPTIDOGLYCAN TEICHOIC ACID TRANSFERASE TAGU"/>
    <property type="match status" value="1"/>
</dbReference>
<feature type="domain" description="Cell envelope-related transcriptional attenuator" evidence="3">
    <location>
        <begin position="112"/>
        <end position="271"/>
    </location>
</feature>
<dbReference type="Proteomes" id="UP000179164">
    <property type="component" value="Unassembled WGS sequence"/>
</dbReference>
<dbReference type="Gene3D" id="3.40.630.190">
    <property type="entry name" value="LCP protein"/>
    <property type="match status" value="1"/>
</dbReference>
<protein>
    <recommendedName>
        <fullName evidence="7">Cell envelope-related transcriptional attenuator domain-containing protein</fullName>
    </recommendedName>
</protein>
<sequence length="492" mass="54168">MPDFHKRLNEAMPQPMNAGGVLLQKKQKNHKLLWLFILLGMVILGFGFGVTAKVIMSVNTTNTETGEKVAFFDQLRHLIVSPEKQLRGESQDRINILLIGIGGEGHQGAYLADTIILASIKPSTGEVAMLSIPRDLYVDIPEYGYRKINNAMAFGHSNNYPGGGEVLLSRVVSEVTGQQIHYFGRIDFGGFEKIVNDLGGIDINVERSFVDYEYPDNNFGYQTARFEKGLRHMDGATALKYVRSRHGSNGEGSDFARSQRQQKVLLAIKQQGLSFDTLTTPKRIIDALEDLGEHNRTDLQIWEILRLAKMADKIQDTSVVTQALDTTPEGLLKSGTTLDGAYILTPRSGNYDEIQELINNAFSRKSLQNEQPQVEIQNGTKTPGLAAEVSREMPADFTITSISNASRQDYKETLVIDLSGGTKPLSLTWLTDHLNADAITNTPGFLINSSSPVTYEDLQGSGAKVTEQPKSASADFLIILGTEEVSRQTPGS</sequence>
<evidence type="ECO:0000313" key="6">
    <source>
        <dbReference type="Proteomes" id="UP000179164"/>
    </source>
</evidence>
<evidence type="ECO:0008006" key="7">
    <source>
        <dbReference type="Google" id="ProtNLM"/>
    </source>
</evidence>
<dbReference type="STRING" id="1798543.A2898_00725"/>
<dbReference type="InterPro" id="IPR027381">
    <property type="entry name" value="LytR/CpsA/Psr_C"/>
</dbReference>